<sequence length="528" mass="59082">MQPIITNSADGAQVWSFDGAKLMLAETLSQQQVKCSAAITRSDNLMLVFLTGQQEITCRVYESTLKRDVLLKEVTYTMPHPVESFTLSHYGTLIQLHCNVQRPLDNFFLVDTLSGSIVASMYSTIRLAGFRSISWPYCLSEDEDYVLFQDGWLLCLRKYDLTSRSLKDYGYLSAIPRDQPWRLVAYHFTSSLKVSSDSLDKYSIVLCIPSLGGSPGYAIVYKLSQFAELSPAEIEVGRTTNTKPTEISDKIMVKPYMHCMTTTCDAFVFKPSESGAWFLLLEKTDVDTSKANNYYGGTILRHYCIINKATTLVTDGKSYVHDFSIKPVAPADRNALTSGTTNSLKTLTEVFVVICGVVPPKVCSYVVMLTNLDRKNISAELQKDINFGNMPTNSISWDVAGRYLLLRGEAGMNGDSRILRPIISNEPKYLAKGTIHSRTHAIFSPRGDVLMYLVTKPRFTVDNGIEIFDMNLKSLAVQPFEALSSAYFIPYCKADYDTVGFAEEVEGVYLSAIKTETKKYVPPSQRKK</sequence>
<keyword evidence="2" id="KW-0853">WD repeat</keyword>
<protein>
    <recommendedName>
        <fullName evidence="5">Translation initiation factor beta propellor-like domain-containing protein</fullName>
    </recommendedName>
</protein>
<comment type="caution">
    <text evidence="6">The sequence shown here is derived from an EMBL/GenBank/DDBJ whole genome shotgun (WGS) entry which is preliminary data.</text>
</comment>
<accession>E1F314</accession>
<dbReference type="OMA" id="QKDINFG"/>
<name>E1F314_GIAIA</name>
<dbReference type="GO" id="GO:0003729">
    <property type="term" value="F:mRNA binding"/>
    <property type="evidence" value="ECO:0007669"/>
    <property type="project" value="TreeGrafter"/>
</dbReference>
<dbReference type="Proteomes" id="UP000008974">
    <property type="component" value="Unassembled WGS sequence"/>
</dbReference>
<keyword evidence="3" id="KW-0677">Repeat</keyword>
<organism evidence="6 7">
    <name type="scientific">Giardia intestinalis (strain P15)</name>
    <name type="common">Giardia lamblia</name>
    <dbReference type="NCBI Taxonomy" id="658858"/>
    <lineage>
        <taxon>Eukaryota</taxon>
        <taxon>Metamonada</taxon>
        <taxon>Diplomonadida</taxon>
        <taxon>Hexamitidae</taxon>
        <taxon>Giardiinae</taxon>
        <taxon>Giardia</taxon>
    </lineage>
</organism>
<feature type="domain" description="Translation initiation factor beta propellor-like" evidence="5">
    <location>
        <begin position="349"/>
        <end position="483"/>
    </location>
</feature>
<evidence type="ECO:0000256" key="1">
    <source>
        <dbReference type="ARBA" id="ARBA00022540"/>
    </source>
</evidence>
<gene>
    <name evidence="6" type="ORF">GLP15_1020</name>
</gene>
<evidence type="ECO:0000259" key="5">
    <source>
        <dbReference type="Pfam" id="PF08662"/>
    </source>
</evidence>
<keyword evidence="4" id="KW-0648">Protein biosynthesis</keyword>
<dbReference type="Pfam" id="PF08662">
    <property type="entry name" value="eIF2A"/>
    <property type="match status" value="1"/>
</dbReference>
<evidence type="ECO:0000313" key="6">
    <source>
        <dbReference type="EMBL" id="EFO63158.1"/>
    </source>
</evidence>
<dbReference type="GO" id="GO:0022627">
    <property type="term" value="C:cytosolic small ribosomal subunit"/>
    <property type="evidence" value="ECO:0007669"/>
    <property type="project" value="TreeGrafter"/>
</dbReference>
<dbReference type="PANTHER" id="PTHR13227:SF0">
    <property type="entry name" value="EUKARYOTIC TRANSLATION INITIATION FACTOR 2A"/>
    <property type="match status" value="1"/>
</dbReference>
<dbReference type="InterPro" id="IPR013979">
    <property type="entry name" value="TIF_beta_prop-like"/>
</dbReference>
<dbReference type="GO" id="GO:0003743">
    <property type="term" value="F:translation initiation factor activity"/>
    <property type="evidence" value="ECO:0007669"/>
    <property type="project" value="UniProtKB-KW"/>
</dbReference>
<reference evidence="6 7" key="1">
    <citation type="journal article" date="2010" name="BMC Genomics">
        <title>Genome analysis and comparative genomics of a Giardia intestinalis assemblage E isolate.</title>
        <authorList>
            <person name="Jerlstrom-Hultqvist J."/>
            <person name="Franzen O."/>
            <person name="Ankarklev J."/>
            <person name="Xu F."/>
            <person name="Nohynkova E."/>
            <person name="Andersson J.O."/>
            <person name="Svard S.G."/>
            <person name="Andersson B."/>
        </authorList>
    </citation>
    <scope>NUCLEOTIDE SEQUENCE [LARGE SCALE GENOMIC DNA]</scope>
    <source>
        <strain evidence="6 7">P15</strain>
    </source>
</reference>
<dbReference type="OrthoDB" id="10250414at2759"/>
<proteinExistence type="predicted"/>
<evidence type="ECO:0000313" key="7">
    <source>
        <dbReference type="Proteomes" id="UP000008974"/>
    </source>
</evidence>
<dbReference type="PANTHER" id="PTHR13227">
    <property type="entry name" value="EUKARYOTIC TRANSLATION INITIATION FACTOR 2A"/>
    <property type="match status" value="1"/>
</dbReference>
<dbReference type="STRING" id="658858.E1F314"/>
<dbReference type="EMBL" id="ACVC01000142">
    <property type="protein sequence ID" value="EFO63158.1"/>
    <property type="molecule type" value="Genomic_DNA"/>
</dbReference>
<keyword evidence="1" id="KW-0396">Initiation factor</keyword>
<dbReference type="AlphaFoldDB" id="E1F314"/>
<dbReference type="GO" id="GO:0043022">
    <property type="term" value="F:ribosome binding"/>
    <property type="evidence" value="ECO:0007669"/>
    <property type="project" value="TreeGrafter"/>
</dbReference>
<evidence type="ECO:0000256" key="4">
    <source>
        <dbReference type="ARBA" id="ARBA00022917"/>
    </source>
</evidence>
<evidence type="ECO:0000256" key="2">
    <source>
        <dbReference type="ARBA" id="ARBA00022574"/>
    </source>
</evidence>
<dbReference type="InterPro" id="IPR011387">
    <property type="entry name" value="TIF2A"/>
</dbReference>
<evidence type="ECO:0000256" key="3">
    <source>
        <dbReference type="ARBA" id="ARBA00022737"/>
    </source>
</evidence>
<dbReference type="VEuPathDB" id="GiardiaDB:GLP15_1020"/>
<dbReference type="GO" id="GO:0000049">
    <property type="term" value="F:tRNA binding"/>
    <property type="evidence" value="ECO:0007669"/>
    <property type="project" value="TreeGrafter"/>
</dbReference>